<dbReference type="InterPro" id="IPR013766">
    <property type="entry name" value="Thioredoxin_domain"/>
</dbReference>
<evidence type="ECO:0000256" key="1">
    <source>
        <dbReference type="SAM" id="MobiDB-lite"/>
    </source>
</evidence>
<dbReference type="AlphaFoldDB" id="A0A6P3XRB2"/>
<dbReference type="Pfam" id="PF15928">
    <property type="entry name" value="DUF4746"/>
    <property type="match status" value="2"/>
</dbReference>
<keyword evidence="4" id="KW-1185">Reference proteome</keyword>
<feature type="compositionally biased region" description="Acidic residues" evidence="1">
    <location>
        <begin position="508"/>
        <end position="519"/>
    </location>
</feature>
<sequence>MRKAGLGTLQIEVNTEHEWQQLLDRADVLIVADVYSDWCGPCAAMASTLRKIKIEMGDDAVDYAVVRNDDINDLARFRGKSEPVWMFLWDGKMVNLMFGAHCPRLRKLLLEEIRRVRLSEAPKWRLDVGERAPEEEVRWQKQEGIRKALEEKKQAKEEAERREKYERFMAHMVLELCEETTLVLYPWVFKDENGRPRDKLLSPPYMELVQDLFRQCYDVQEELRIELNEDTIERMFVESGVDITEELIKGLTDGKCMAMRLKGKPPHPDWPVHYPYENSDPSIKHPIRAIDDVENYLINIITTEPPPLLSIRTDVPMTRPTYDAPYIERHVYVYEPDPEIEGDLRRVHPAAWVPPQARSKVHVFKTLFSAYLEKTHPYVEPPVPLPLCAFKFEASKFGVVRDAYESHSAAVEYFGAFEFDRPPHARRIASSPNDFEKKVKHKTGAEVFVLIVRRINEETFLTFAGIEPSFVTEIEDVAQQMITDYFPEGAEDVIPLTPDEEEALYEEEEEEYEEEEEAEELNRDFNYSFY</sequence>
<dbReference type="RefSeq" id="XP_014480453.1">
    <property type="nucleotide sequence ID" value="XM_014624967.1"/>
</dbReference>
<evidence type="ECO:0000259" key="3">
    <source>
        <dbReference type="Pfam" id="PF15928"/>
    </source>
</evidence>
<dbReference type="PROSITE" id="PS00194">
    <property type="entry name" value="THIOREDOXIN_1"/>
    <property type="match status" value="1"/>
</dbReference>
<accession>A0A6P3XRB2</accession>
<proteinExistence type="predicted"/>
<feature type="domain" description="DUF4746" evidence="3">
    <location>
        <begin position="314"/>
        <end position="502"/>
    </location>
</feature>
<evidence type="ECO:0000313" key="4">
    <source>
        <dbReference type="Proteomes" id="UP000515204"/>
    </source>
</evidence>
<dbReference type="PANTHER" id="PTHR46135">
    <property type="entry name" value="NME/NM23 FAMILY MEMBER 8"/>
    <property type="match status" value="1"/>
</dbReference>
<dbReference type="Pfam" id="PF00085">
    <property type="entry name" value="Thioredoxin"/>
    <property type="match status" value="1"/>
</dbReference>
<evidence type="ECO:0000313" key="5">
    <source>
        <dbReference type="RefSeq" id="XP_014480453.1"/>
    </source>
</evidence>
<dbReference type="InterPro" id="IPR051766">
    <property type="entry name" value="TXND_domain-containing"/>
</dbReference>
<dbReference type="KEGG" id="dqu:106747448"/>
<gene>
    <name evidence="5" type="primary">LOC106747448</name>
</gene>
<dbReference type="InterPro" id="IPR031827">
    <property type="entry name" value="DUF4746"/>
</dbReference>
<reference evidence="5" key="1">
    <citation type="submission" date="2025-08" db="UniProtKB">
        <authorList>
            <consortium name="RefSeq"/>
        </authorList>
    </citation>
    <scope>IDENTIFICATION</scope>
</reference>
<organism evidence="4 5">
    <name type="scientific">Dinoponera quadriceps</name>
    <name type="common">South American ant</name>
    <dbReference type="NCBI Taxonomy" id="609295"/>
    <lineage>
        <taxon>Eukaryota</taxon>
        <taxon>Metazoa</taxon>
        <taxon>Ecdysozoa</taxon>
        <taxon>Arthropoda</taxon>
        <taxon>Hexapoda</taxon>
        <taxon>Insecta</taxon>
        <taxon>Pterygota</taxon>
        <taxon>Neoptera</taxon>
        <taxon>Endopterygota</taxon>
        <taxon>Hymenoptera</taxon>
        <taxon>Apocrita</taxon>
        <taxon>Aculeata</taxon>
        <taxon>Formicoidea</taxon>
        <taxon>Formicidae</taxon>
        <taxon>Ponerinae</taxon>
        <taxon>Ponerini</taxon>
        <taxon>Dinoponera</taxon>
    </lineage>
</organism>
<dbReference type="SUPFAM" id="SSF52833">
    <property type="entry name" value="Thioredoxin-like"/>
    <property type="match status" value="1"/>
</dbReference>
<feature type="domain" description="DUF4746" evidence="3">
    <location>
        <begin position="246"/>
        <end position="309"/>
    </location>
</feature>
<dbReference type="Gene3D" id="3.40.30.10">
    <property type="entry name" value="Glutaredoxin"/>
    <property type="match status" value="1"/>
</dbReference>
<dbReference type="InterPro" id="IPR036249">
    <property type="entry name" value="Thioredoxin-like_sf"/>
</dbReference>
<dbReference type="GeneID" id="106747448"/>
<feature type="domain" description="Thioredoxin" evidence="2">
    <location>
        <begin position="12"/>
        <end position="99"/>
    </location>
</feature>
<name>A0A6P3XRB2_DINQU</name>
<dbReference type="OrthoDB" id="202764at2759"/>
<evidence type="ECO:0000259" key="2">
    <source>
        <dbReference type="Pfam" id="PF00085"/>
    </source>
</evidence>
<feature type="region of interest" description="Disordered" evidence="1">
    <location>
        <begin position="508"/>
        <end position="530"/>
    </location>
</feature>
<dbReference type="Proteomes" id="UP000515204">
    <property type="component" value="Unplaced"/>
</dbReference>
<dbReference type="PANTHER" id="PTHR46135:SF3">
    <property type="entry name" value="NME_NM23 FAMILY MEMBER 8"/>
    <property type="match status" value="1"/>
</dbReference>
<protein>
    <submittedName>
        <fullName evidence="5">Uncharacterized protein LOC106747448</fullName>
    </submittedName>
</protein>
<dbReference type="InterPro" id="IPR017937">
    <property type="entry name" value="Thioredoxin_CS"/>
</dbReference>